<dbReference type="AlphaFoldDB" id="A0A9D4PU88"/>
<feature type="compositionally biased region" description="Basic and acidic residues" evidence="1">
    <location>
        <begin position="99"/>
        <end position="120"/>
    </location>
</feature>
<reference evidence="3" key="1">
    <citation type="journal article" date="2020" name="Cell">
        <title>Large-Scale Comparative Analyses of Tick Genomes Elucidate Their Genetic Diversity and Vector Capacities.</title>
        <authorList>
            <consortium name="Tick Genome and Microbiome Consortium (TIGMIC)"/>
            <person name="Jia N."/>
            <person name="Wang J."/>
            <person name="Shi W."/>
            <person name="Du L."/>
            <person name="Sun Y."/>
            <person name="Zhan W."/>
            <person name="Jiang J.F."/>
            <person name="Wang Q."/>
            <person name="Zhang B."/>
            <person name="Ji P."/>
            <person name="Bell-Sakyi L."/>
            <person name="Cui X.M."/>
            <person name="Yuan T.T."/>
            <person name="Jiang B.G."/>
            <person name="Yang W.F."/>
            <person name="Lam T.T."/>
            <person name="Chang Q.C."/>
            <person name="Ding S.J."/>
            <person name="Wang X.J."/>
            <person name="Zhu J.G."/>
            <person name="Ruan X.D."/>
            <person name="Zhao L."/>
            <person name="Wei J.T."/>
            <person name="Ye R.Z."/>
            <person name="Que T.C."/>
            <person name="Du C.H."/>
            <person name="Zhou Y.H."/>
            <person name="Cheng J.X."/>
            <person name="Dai P.F."/>
            <person name="Guo W.B."/>
            <person name="Han X.H."/>
            <person name="Huang E.J."/>
            <person name="Li L.F."/>
            <person name="Wei W."/>
            <person name="Gao Y.C."/>
            <person name="Liu J.Z."/>
            <person name="Shao H.Z."/>
            <person name="Wang X."/>
            <person name="Wang C.C."/>
            <person name="Yang T.C."/>
            <person name="Huo Q.B."/>
            <person name="Li W."/>
            <person name="Chen H.Y."/>
            <person name="Chen S.E."/>
            <person name="Zhou L.G."/>
            <person name="Ni X.B."/>
            <person name="Tian J.H."/>
            <person name="Sheng Y."/>
            <person name="Liu T."/>
            <person name="Pan Y.S."/>
            <person name="Xia L.Y."/>
            <person name="Li J."/>
            <person name="Zhao F."/>
            <person name="Cao W.C."/>
        </authorList>
    </citation>
    <scope>NUCLEOTIDE SEQUENCE</scope>
    <source>
        <strain evidence="3">Rsan-2018</strain>
    </source>
</reference>
<evidence type="ECO:0000256" key="1">
    <source>
        <dbReference type="SAM" id="MobiDB-lite"/>
    </source>
</evidence>
<keyword evidence="2" id="KW-0812">Transmembrane</keyword>
<keyword evidence="2" id="KW-0472">Membrane</keyword>
<sequence>MPSGRFCGHGVLLMDDQEAWRRVYTRSCADAALTYVMDNLVVFICVGMVLNMFLLFMLITSVVLQDQIHTITAVYEAYYKTLEEGQVVMQEAGIIKLPETPHDNKSMDKNPDKANDKVPV</sequence>
<comment type="caution">
    <text evidence="3">The sequence shown here is derived from an EMBL/GenBank/DDBJ whole genome shotgun (WGS) entry which is preliminary data.</text>
</comment>
<keyword evidence="4" id="KW-1185">Reference proteome</keyword>
<accession>A0A9D4PU88</accession>
<feature type="region of interest" description="Disordered" evidence="1">
    <location>
        <begin position="98"/>
        <end position="120"/>
    </location>
</feature>
<evidence type="ECO:0000313" key="4">
    <source>
        <dbReference type="Proteomes" id="UP000821837"/>
    </source>
</evidence>
<feature type="transmembrane region" description="Helical" evidence="2">
    <location>
        <begin position="40"/>
        <end position="64"/>
    </location>
</feature>
<keyword evidence="2" id="KW-1133">Transmembrane helix</keyword>
<proteinExistence type="predicted"/>
<evidence type="ECO:0000256" key="2">
    <source>
        <dbReference type="SAM" id="Phobius"/>
    </source>
</evidence>
<evidence type="ECO:0000313" key="3">
    <source>
        <dbReference type="EMBL" id="KAH7951860.1"/>
    </source>
</evidence>
<dbReference type="Proteomes" id="UP000821837">
    <property type="component" value="Chromosome 5"/>
</dbReference>
<dbReference type="EMBL" id="JABSTV010001251">
    <property type="protein sequence ID" value="KAH7951860.1"/>
    <property type="molecule type" value="Genomic_DNA"/>
</dbReference>
<name>A0A9D4PU88_RHISA</name>
<reference evidence="3" key="2">
    <citation type="submission" date="2021-09" db="EMBL/GenBank/DDBJ databases">
        <authorList>
            <person name="Jia N."/>
            <person name="Wang J."/>
            <person name="Shi W."/>
            <person name="Du L."/>
            <person name="Sun Y."/>
            <person name="Zhan W."/>
            <person name="Jiang J."/>
            <person name="Wang Q."/>
            <person name="Zhang B."/>
            <person name="Ji P."/>
            <person name="Sakyi L.B."/>
            <person name="Cui X."/>
            <person name="Yuan T."/>
            <person name="Jiang B."/>
            <person name="Yang W."/>
            <person name="Lam T.T.-Y."/>
            <person name="Chang Q."/>
            <person name="Ding S."/>
            <person name="Wang X."/>
            <person name="Zhu J."/>
            <person name="Ruan X."/>
            <person name="Zhao L."/>
            <person name="Wei J."/>
            <person name="Que T."/>
            <person name="Du C."/>
            <person name="Cheng J."/>
            <person name="Dai P."/>
            <person name="Han X."/>
            <person name="Huang E."/>
            <person name="Gao Y."/>
            <person name="Liu J."/>
            <person name="Shao H."/>
            <person name="Ye R."/>
            <person name="Li L."/>
            <person name="Wei W."/>
            <person name="Wang X."/>
            <person name="Wang C."/>
            <person name="Huo Q."/>
            <person name="Li W."/>
            <person name="Guo W."/>
            <person name="Chen H."/>
            <person name="Chen S."/>
            <person name="Zhou L."/>
            <person name="Zhou L."/>
            <person name="Ni X."/>
            <person name="Tian J."/>
            <person name="Zhou Y."/>
            <person name="Sheng Y."/>
            <person name="Liu T."/>
            <person name="Pan Y."/>
            <person name="Xia L."/>
            <person name="Li J."/>
            <person name="Zhao F."/>
            <person name="Cao W."/>
        </authorList>
    </citation>
    <scope>NUCLEOTIDE SEQUENCE</scope>
    <source>
        <strain evidence="3">Rsan-2018</strain>
        <tissue evidence="3">Larvae</tissue>
    </source>
</reference>
<protein>
    <submittedName>
        <fullName evidence="3">Uncharacterized protein</fullName>
    </submittedName>
</protein>
<dbReference type="VEuPathDB" id="VectorBase:RSAN_026683"/>
<gene>
    <name evidence="3" type="ORF">HPB52_014331</name>
</gene>
<organism evidence="3 4">
    <name type="scientific">Rhipicephalus sanguineus</name>
    <name type="common">Brown dog tick</name>
    <name type="synonym">Ixodes sanguineus</name>
    <dbReference type="NCBI Taxonomy" id="34632"/>
    <lineage>
        <taxon>Eukaryota</taxon>
        <taxon>Metazoa</taxon>
        <taxon>Ecdysozoa</taxon>
        <taxon>Arthropoda</taxon>
        <taxon>Chelicerata</taxon>
        <taxon>Arachnida</taxon>
        <taxon>Acari</taxon>
        <taxon>Parasitiformes</taxon>
        <taxon>Ixodida</taxon>
        <taxon>Ixodoidea</taxon>
        <taxon>Ixodidae</taxon>
        <taxon>Rhipicephalinae</taxon>
        <taxon>Rhipicephalus</taxon>
        <taxon>Rhipicephalus</taxon>
    </lineage>
</organism>